<dbReference type="InterPro" id="IPR011908">
    <property type="entry name" value="LipoPS_heptosylTferase-I"/>
</dbReference>
<comment type="similarity">
    <text evidence="9">Belongs to the glycosyltransferase 9 family.</text>
</comment>
<dbReference type="PANTHER" id="PTHR30160:SF19">
    <property type="entry name" value="LIPOPOLYSACCHARIDE HEPTOSYLTRANSFERASE 1"/>
    <property type="match status" value="1"/>
</dbReference>
<comment type="caution">
    <text evidence="14">The sequence shown here is derived from an EMBL/GenBank/DDBJ whole genome shotgun (WGS) entry which is preliminary data.</text>
</comment>
<evidence type="ECO:0000256" key="9">
    <source>
        <dbReference type="ARBA" id="ARBA00043995"/>
    </source>
</evidence>
<keyword evidence="6" id="KW-0808">Transferase</keyword>
<dbReference type="InterPro" id="IPR051199">
    <property type="entry name" value="LPS_LOS_Heptosyltrfase"/>
</dbReference>
<evidence type="ECO:0000256" key="3">
    <source>
        <dbReference type="ARBA" id="ARBA00022475"/>
    </source>
</evidence>
<evidence type="ECO:0000256" key="11">
    <source>
        <dbReference type="ARBA" id="ARBA00044190"/>
    </source>
</evidence>
<dbReference type="GO" id="GO:0008713">
    <property type="term" value="F:ADP-heptose-lipopolysaccharide heptosyltransferase activity"/>
    <property type="evidence" value="ECO:0007669"/>
    <property type="project" value="TreeGrafter"/>
</dbReference>
<evidence type="ECO:0000256" key="2">
    <source>
        <dbReference type="ARBA" id="ARBA00004713"/>
    </source>
</evidence>
<evidence type="ECO:0000313" key="15">
    <source>
        <dbReference type="Proteomes" id="UP000029273"/>
    </source>
</evidence>
<organism evidence="14 15">
    <name type="scientific">Acidihalobacter prosperus</name>
    <dbReference type="NCBI Taxonomy" id="160660"/>
    <lineage>
        <taxon>Bacteria</taxon>
        <taxon>Pseudomonadati</taxon>
        <taxon>Pseudomonadota</taxon>
        <taxon>Gammaproteobacteria</taxon>
        <taxon>Chromatiales</taxon>
        <taxon>Ectothiorhodospiraceae</taxon>
        <taxon>Acidihalobacter</taxon>
    </lineage>
</organism>
<evidence type="ECO:0000256" key="6">
    <source>
        <dbReference type="ARBA" id="ARBA00022679"/>
    </source>
</evidence>
<dbReference type="CDD" id="cd03789">
    <property type="entry name" value="GT9_LPS_heptosyltransferase"/>
    <property type="match status" value="1"/>
</dbReference>
<proteinExistence type="inferred from homology"/>
<evidence type="ECO:0000256" key="12">
    <source>
        <dbReference type="ARBA" id="ARBA00044330"/>
    </source>
</evidence>
<comment type="catalytic activity">
    <reaction evidence="13">
        <text>an alpha-Kdo-(2-&gt;4)-alpha-Kdo-(2-&gt;6)-lipid A + ADP-L-glycero-beta-D-manno-heptose = an L-alpha-D-Hep-(1-&gt;5)-[alpha-Kdo-(2-&gt;4)]-alpha-Kdo-(2-&gt;6)-lipid A + ADP + H(+)</text>
        <dbReference type="Rhea" id="RHEA:74067"/>
        <dbReference type="ChEBI" id="CHEBI:15378"/>
        <dbReference type="ChEBI" id="CHEBI:61506"/>
        <dbReference type="ChEBI" id="CHEBI:176431"/>
        <dbReference type="ChEBI" id="CHEBI:193068"/>
        <dbReference type="ChEBI" id="CHEBI:456216"/>
        <dbReference type="EC" id="2.4.99.23"/>
    </reaction>
</comment>
<gene>
    <name evidence="14" type="ORF">Thpro_021949</name>
</gene>
<evidence type="ECO:0000256" key="1">
    <source>
        <dbReference type="ARBA" id="ARBA00004515"/>
    </source>
</evidence>
<dbReference type="RefSeq" id="WP_038093687.1">
    <property type="nucleotide sequence ID" value="NZ_JQSG02000003.1"/>
</dbReference>
<dbReference type="OrthoDB" id="9767552at2"/>
<keyword evidence="5" id="KW-0328">Glycosyltransferase</keyword>
<keyword evidence="8" id="KW-0472">Membrane</keyword>
<keyword evidence="4" id="KW-0997">Cell inner membrane</keyword>
<dbReference type="NCBIfam" id="TIGR02193">
    <property type="entry name" value="heptsyl_trn_I"/>
    <property type="match status" value="1"/>
</dbReference>
<accession>A0A1A6C4X5</accession>
<dbReference type="Proteomes" id="UP000029273">
    <property type="component" value="Unassembled WGS sequence"/>
</dbReference>
<dbReference type="Gene3D" id="3.40.50.2000">
    <property type="entry name" value="Glycogen Phosphorylase B"/>
    <property type="match status" value="2"/>
</dbReference>
<evidence type="ECO:0000313" key="14">
    <source>
        <dbReference type="EMBL" id="OBS09621.1"/>
    </source>
</evidence>
<evidence type="ECO:0000256" key="10">
    <source>
        <dbReference type="ARBA" id="ARBA00044041"/>
    </source>
</evidence>
<protein>
    <recommendedName>
        <fullName evidence="11">Lipopolysaccharide heptosyltransferase 1</fullName>
        <ecNumber evidence="10">2.4.99.23</ecNumber>
    </recommendedName>
    <alternativeName>
        <fullName evidence="12">ADP-heptose:lipopolysaccharide heptosyltransferase I</fullName>
    </alternativeName>
</protein>
<evidence type="ECO:0000256" key="5">
    <source>
        <dbReference type="ARBA" id="ARBA00022676"/>
    </source>
</evidence>
<dbReference type="STRING" id="160660.BJI67_03030"/>
<name>A0A1A6C4X5_9GAMM</name>
<dbReference type="GO" id="GO:0005829">
    <property type="term" value="C:cytosol"/>
    <property type="evidence" value="ECO:0007669"/>
    <property type="project" value="TreeGrafter"/>
</dbReference>
<evidence type="ECO:0000256" key="13">
    <source>
        <dbReference type="ARBA" id="ARBA00049201"/>
    </source>
</evidence>
<evidence type="ECO:0000256" key="4">
    <source>
        <dbReference type="ARBA" id="ARBA00022519"/>
    </source>
</evidence>
<dbReference type="SUPFAM" id="SSF53756">
    <property type="entry name" value="UDP-Glycosyltransferase/glycogen phosphorylase"/>
    <property type="match status" value="1"/>
</dbReference>
<dbReference type="EC" id="2.4.99.23" evidence="10"/>
<comment type="pathway">
    <text evidence="2">Bacterial outer membrane biogenesis; LPS core biosynthesis.</text>
</comment>
<comment type="subcellular location">
    <subcellularLocation>
        <location evidence="1">Cell inner membrane</location>
        <topology evidence="1">Peripheral membrane protein</topology>
        <orientation evidence="1">Cytoplasmic side</orientation>
    </subcellularLocation>
</comment>
<dbReference type="InterPro" id="IPR002201">
    <property type="entry name" value="Glyco_trans_9"/>
</dbReference>
<dbReference type="EMBL" id="JQSG02000003">
    <property type="protein sequence ID" value="OBS09621.1"/>
    <property type="molecule type" value="Genomic_DNA"/>
</dbReference>
<dbReference type="Pfam" id="PF01075">
    <property type="entry name" value="Glyco_transf_9"/>
    <property type="match status" value="1"/>
</dbReference>
<dbReference type="GO" id="GO:0009244">
    <property type="term" value="P:lipopolysaccharide core region biosynthetic process"/>
    <property type="evidence" value="ECO:0007669"/>
    <property type="project" value="InterPro"/>
</dbReference>
<reference evidence="14 15" key="1">
    <citation type="journal article" date="2014" name="Genome Announc.">
        <title>Draft Genome Sequence of the Iron-Oxidizing, Acidophilic, and Halotolerant 'Thiobacillus prosperus' Type Strain DSM 5130.</title>
        <authorList>
            <person name="Ossandon F.J."/>
            <person name="Cardenas J.P."/>
            <person name="Corbett M."/>
            <person name="Quatrini R."/>
            <person name="Holmes D.S."/>
            <person name="Watkin E."/>
        </authorList>
    </citation>
    <scope>NUCLEOTIDE SEQUENCE [LARGE SCALE GENOMIC DNA]</scope>
    <source>
        <strain evidence="14 15">DSM 5130</strain>
    </source>
</reference>
<dbReference type="GO" id="GO:0005886">
    <property type="term" value="C:plasma membrane"/>
    <property type="evidence" value="ECO:0007669"/>
    <property type="project" value="UniProtKB-SubCell"/>
</dbReference>
<keyword evidence="7" id="KW-0448">Lipopolysaccharide biosynthesis</keyword>
<keyword evidence="3" id="KW-1003">Cell membrane</keyword>
<sequence length="348" mass="37805">MRVLLVKLSSLGDVIHTLPALSDAFRALPGIRFDWVVEEGFAEIPAWHPAVDRVIPAGLRRWRRNWRGTRVERRAFRAWLGEREYDRVIDAQGLIKSAWVARLARGPRWGLDRASAREPLAAWAYAHRVRVSRDQHAVVRTRLLLAAALGYPPPDSPASYGLQRDRLPAPPVPAGDLLFLHGTTWPSKHWPETYWRELTAMAAAAGHRILLPWGSEAERARAESMAAAGGDAATVLPRCGLGELAALIGASRAVVGVDTGLAHLAAALGTPSVTLYGATRADRTGTFGERQVHLAADFPCSPCLARECRYRGEAAVQPACYATLGPERVWRELDALLAAGPRGVAGGA</sequence>
<dbReference type="AlphaFoldDB" id="A0A1A6C4X5"/>
<evidence type="ECO:0000256" key="8">
    <source>
        <dbReference type="ARBA" id="ARBA00023136"/>
    </source>
</evidence>
<evidence type="ECO:0000256" key="7">
    <source>
        <dbReference type="ARBA" id="ARBA00022985"/>
    </source>
</evidence>
<dbReference type="PANTHER" id="PTHR30160">
    <property type="entry name" value="TETRAACYLDISACCHARIDE 4'-KINASE-RELATED"/>
    <property type="match status" value="1"/>
</dbReference>
<keyword evidence="15" id="KW-1185">Reference proteome</keyword>